<sequence length="286" mass="31617">MGKYILTFFMAWLCSMPAFSQTDTTTEDNKKVTLTIGAVYANDVSYYGLKAEERMPYIAASASLRLPFGLYFTGTGYRLLNDSGRVVSASSAGIGFAFNLSKKLTADLSYSHTFFPEHSPFLQAANPDNASASLKYEYWMTTGVNADYHFGKQQDVFVTLSTEKQINLGSLFKGKDLITLTPLIEVTGGTQRFYQTYVREKLLRDSLLGILPLPGIGNPADTESGSAISTTTQFNLLSYNLRVPLAYNRSHYMIEAACQLSVLGPKAETGAGKLNSFFNFSVYYQF</sequence>
<organism evidence="2 3">
    <name type="scientific">Chitinophaga rupis</name>
    <dbReference type="NCBI Taxonomy" id="573321"/>
    <lineage>
        <taxon>Bacteria</taxon>
        <taxon>Pseudomonadati</taxon>
        <taxon>Bacteroidota</taxon>
        <taxon>Chitinophagia</taxon>
        <taxon>Chitinophagales</taxon>
        <taxon>Chitinophagaceae</taxon>
        <taxon>Chitinophaga</taxon>
    </lineage>
</organism>
<keyword evidence="3" id="KW-1185">Reference proteome</keyword>
<dbReference type="AlphaFoldDB" id="A0A1H8HDV8"/>
<name>A0A1H8HDV8_9BACT</name>
<proteinExistence type="predicted"/>
<evidence type="ECO:0008006" key="4">
    <source>
        <dbReference type="Google" id="ProtNLM"/>
    </source>
</evidence>
<accession>A0A1H8HDV8</accession>
<protein>
    <recommendedName>
        <fullName evidence="4">Outer membrane protein beta-barrel domain-containing protein</fullName>
    </recommendedName>
</protein>
<gene>
    <name evidence="2" type="ORF">SAMN04488505_11136</name>
</gene>
<dbReference type="STRING" id="573321.SAMN04488505_11136"/>
<feature type="signal peptide" evidence="1">
    <location>
        <begin position="1"/>
        <end position="20"/>
    </location>
</feature>
<dbReference type="EMBL" id="FOBB01000011">
    <property type="protein sequence ID" value="SEN54124.1"/>
    <property type="molecule type" value="Genomic_DNA"/>
</dbReference>
<feature type="chain" id="PRO_5011703361" description="Outer membrane protein beta-barrel domain-containing protein" evidence="1">
    <location>
        <begin position="21"/>
        <end position="286"/>
    </location>
</feature>
<dbReference type="Proteomes" id="UP000198984">
    <property type="component" value="Unassembled WGS sequence"/>
</dbReference>
<keyword evidence="1" id="KW-0732">Signal</keyword>
<evidence type="ECO:0000313" key="3">
    <source>
        <dbReference type="Proteomes" id="UP000198984"/>
    </source>
</evidence>
<evidence type="ECO:0000313" key="2">
    <source>
        <dbReference type="EMBL" id="SEN54124.1"/>
    </source>
</evidence>
<evidence type="ECO:0000256" key="1">
    <source>
        <dbReference type="SAM" id="SignalP"/>
    </source>
</evidence>
<reference evidence="2 3" key="1">
    <citation type="submission" date="2016-10" db="EMBL/GenBank/DDBJ databases">
        <authorList>
            <person name="de Groot N.N."/>
        </authorList>
    </citation>
    <scope>NUCLEOTIDE SEQUENCE [LARGE SCALE GENOMIC DNA]</scope>
    <source>
        <strain evidence="2 3">DSM 21039</strain>
    </source>
</reference>